<keyword evidence="1" id="KW-0812">Transmembrane</keyword>
<comment type="caution">
    <text evidence="2">The sequence shown here is derived from an EMBL/GenBank/DDBJ whole genome shotgun (WGS) entry which is preliminary data.</text>
</comment>
<keyword evidence="1" id="KW-1133">Transmembrane helix</keyword>
<keyword evidence="3" id="KW-1185">Reference proteome</keyword>
<comment type="caution">
    <text evidence="1">Lacks conserved residue(s) required for the propagation of feature annotation.</text>
</comment>
<gene>
    <name evidence="2" type="ORF">GCM10023333_29980</name>
</gene>
<dbReference type="PROSITE" id="PS50895">
    <property type="entry name" value="SURF1"/>
    <property type="match status" value="1"/>
</dbReference>
<keyword evidence="1" id="KW-1003">Cell membrane</keyword>
<dbReference type="Proteomes" id="UP001499988">
    <property type="component" value="Unassembled WGS sequence"/>
</dbReference>
<evidence type="ECO:0000256" key="1">
    <source>
        <dbReference type="RuleBase" id="RU363076"/>
    </source>
</evidence>
<dbReference type="CDD" id="cd06662">
    <property type="entry name" value="SURF1"/>
    <property type="match status" value="1"/>
</dbReference>
<proteinExistence type="inferred from homology"/>
<accession>A0ABP9F5G1</accession>
<name>A0ABP9F5G1_9GAMM</name>
<protein>
    <recommendedName>
        <fullName evidence="1">SURF1-like protein</fullName>
    </recommendedName>
</protein>
<feature type="transmembrane region" description="Helical" evidence="1">
    <location>
        <begin position="193"/>
        <end position="212"/>
    </location>
</feature>
<organism evidence="2 3">
    <name type="scientific">Ferrimonas pelagia</name>
    <dbReference type="NCBI Taxonomy" id="1177826"/>
    <lineage>
        <taxon>Bacteria</taxon>
        <taxon>Pseudomonadati</taxon>
        <taxon>Pseudomonadota</taxon>
        <taxon>Gammaproteobacteria</taxon>
        <taxon>Alteromonadales</taxon>
        <taxon>Ferrimonadaceae</taxon>
        <taxon>Ferrimonas</taxon>
    </lineage>
</organism>
<sequence length="226" mass="25580">MLATVLLVKLGVWQLERAEFKRDWMAQLEARGEQPLAWPLGTVELAGYRLSVSGHWLPERALLLDNQTLDGQVGYRWLVPIEIEPAQPWLLVDLGFVPAPVRRNELPALPELPPFSHVSGRLYQPGVNRLAAQLLPESGAVTRIQALEWPALSTLWQHEVVPALLWLKQPSELGFARPWRPINLAPEKHQAYALQWFSLAVACVLISLTLAWRGRLHRRDQADNLG</sequence>
<comment type="similarity">
    <text evidence="1">Belongs to the SURF1 family.</text>
</comment>
<dbReference type="Pfam" id="PF02104">
    <property type="entry name" value="SURF1"/>
    <property type="match status" value="1"/>
</dbReference>
<dbReference type="InterPro" id="IPR002994">
    <property type="entry name" value="Surf1/Shy1"/>
</dbReference>
<evidence type="ECO:0000313" key="2">
    <source>
        <dbReference type="EMBL" id="GAA4894765.1"/>
    </source>
</evidence>
<keyword evidence="1" id="KW-0472">Membrane</keyword>
<dbReference type="EMBL" id="BAABJZ010000093">
    <property type="protein sequence ID" value="GAA4894765.1"/>
    <property type="molecule type" value="Genomic_DNA"/>
</dbReference>
<reference evidence="3" key="1">
    <citation type="journal article" date="2019" name="Int. J. Syst. Evol. Microbiol.">
        <title>The Global Catalogue of Microorganisms (GCM) 10K type strain sequencing project: providing services to taxonomists for standard genome sequencing and annotation.</title>
        <authorList>
            <consortium name="The Broad Institute Genomics Platform"/>
            <consortium name="The Broad Institute Genome Sequencing Center for Infectious Disease"/>
            <person name="Wu L."/>
            <person name="Ma J."/>
        </authorList>
    </citation>
    <scope>NUCLEOTIDE SEQUENCE [LARGE SCALE GENOMIC DNA]</scope>
    <source>
        <strain evidence="3">JCM 18401</strain>
    </source>
</reference>
<evidence type="ECO:0000313" key="3">
    <source>
        <dbReference type="Proteomes" id="UP001499988"/>
    </source>
</evidence>
<comment type="subcellular location">
    <subcellularLocation>
        <location evidence="1">Cell membrane</location>
        <topology evidence="1">Multi-pass membrane protein</topology>
    </subcellularLocation>
</comment>